<dbReference type="NCBIfam" id="NF037982">
    <property type="entry name" value="Nramp_1"/>
    <property type="match status" value="1"/>
</dbReference>
<evidence type="ECO:0000256" key="1">
    <source>
        <dbReference type="ARBA" id="ARBA00004141"/>
    </source>
</evidence>
<evidence type="ECO:0000256" key="2">
    <source>
        <dbReference type="ARBA" id="ARBA00022692"/>
    </source>
</evidence>
<dbReference type="EMBL" id="MASW01000005">
    <property type="protein sequence ID" value="PXY22665.1"/>
    <property type="molecule type" value="Genomic_DNA"/>
</dbReference>
<dbReference type="PANTHER" id="PTHR11706">
    <property type="entry name" value="SOLUTE CARRIER PROTEIN FAMILY 11 MEMBER"/>
    <property type="match status" value="1"/>
</dbReference>
<reference evidence="5 6" key="1">
    <citation type="submission" date="2016-07" db="EMBL/GenBank/DDBJ databases">
        <title>Draft genome sequence of Prauserella muralis DSM 45305, isolated from a mould-covered wall in an indoor environment.</title>
        <authorList>
            <person name="Ruckert C."/>
            <person name="Albersmeier A."/>
            <person name="Jiang C.-L."/>
            <person name="Jiang Y."/>
            <person name="Kalinowski J."/>
            <person name="Schneider O."/>
            <person name="Winkler A."/>
            <person name="Zotchev S.B."/>
        </authorList>
    </citation>
    <scope>NUCLEOTIDE SEQUENCE [LARGE SCALE GENOMIC DNA]</scope>
    <source>
        <strain evidence="5 6">DSM 45305</strain>
    </source>
</reference>
<evidence type="ECO:0000256" key="4">
    <source>
        <dbReference type="ARBA" id="ARBA00023136"/>
    </source>
</evidence>
<keyword evidence="3" id="KW-1133">Transmembrane helix</keyword>
<dbReference type="Proteomes" id="UP000249915">
    <property type="component" value="Unassembled WGS sequence"/>
</dbReference>
<accession>A0A2V4B278</accession>
<dbReference type="GO" id="GO:0015086">
    <property type="term" value="F:cadmium ion transmembrane transporter activity"/>
    <property type="evidence" value="ECO:0007669"/>
    <property type="project" value="TreeGrafter"/>
</dbReference>
<sequence length="468" mass="50246">MTTHSAVPVADPYVLTPDGIKEPPSGWRASLRYLGPGLITSASIVGSGELIATTTLGAEAGFALLWLVVFSTLVKVAVQVELARWTITTGQPALTGYNKVPPKLGRLGWINVLWLVLALTKLLQLGGIIGGVAVACSILIPLDSDPLGFRSLAIWTTFLAIVSIVMLYKNRYRLIERVAVVLVVAFSFATVVIALGLPFTPHAYSAGDLAGGLTFLIPAGALGAALAMFGITGVGADEVTFYTYWCVEKGYARWVGPNDGSEAWLRRANGWIRVMYKDAVLSWVIYTFSTLAFYIMGAAVLNPQGLVPEGNDMITTLSTIYTGTLGEWASTMFLIGAIVVLGSTMWASIPSWARMYTNVLATMGVLDWQDPVARLRWIRVFTVALPIVWGLAYLVIQSPVIMVQIGGVMTGVFLLAIVVAVWHLRRTETDPRLRGGTAFTTVLVVSSVAIALLGVYTLLDVFGVTPSA</sequence>
<comment type="subcellular location">
    <subcellularLocation>
        <location evidence="1">Membrane</location>
        <topology evidence="1">Multi-pass membrane protein</topology>
    </subcellularLocation>
</comment>
<dbReference type="GO" id="GO:0005384">
    <property type="term" value="F:manganese ion transmembrane transporter activity"/>
    <property type="evidence" value="ECO:0007669"/>
    <property type="project" value="TreeGrafter"/>
</dbReference>
<gene>
    <name evidence="5" type="ORF">BAY60_22880</name>
</gene>
<dbReference type="AlphaFoldDB" id="A0A2V4B278"/>
<dbReference type="PANTHER" id="PTHR11706:SF3">
    <property type="entry name" value="METAL ION TRANSPORT PROTEIN"/>
    <property type="match status" value="1"/>
</dbReference>
<keyword evidence="6" id="KW-1185">Reference proteome</keyword>
<dbReference type="RefSeq" id="WP_112283265.1">
    <property type="nucleotide sequence ID" value="NZ_MASW01000005.1"/>
</dbReference>
<dbReference type="GO" id="GO:0034755">
    <property type="term" value="P:iron ion transmembrane transport"/>
    <property type="evidence" value="ECO:0007669"/>
    <property type="project" value="TreeGrafter"/>
</dbReference>
<evidence type="ECO:0000313" key="5">
    <source>
        <dbReference type="EMBL" id="PXY22665.1"/>
    </source>
</evidence>
<keyword evidence="2" id="KW-0812">Transmembrane</keyword>
<name>A0A2V4B278_9PSEU</name>
<proteinExistence type="predicted"/>
<comment type="caution">
    <text evidence="5">The sequence shown here is derived from an EMBL/GenBank/DDBJ whole genome shotgun (WGS) entry which is preliminary data.</text>
</comment>
<dbReference type="OrthoDB" id="9787548at2"/>
<dbReference type="Pfam" id="PF01566">
    <property type="entry name" value="Nramp"/>
    <property type="match status" value="1"/>
</dbReference>
<evidence type="ECO:0000256" key="3">
    <source>
        <dbReference type="ARBA" id="ARBA00022989"/>
    </source>
</evidence>
<organism evidence="5 6">
    <name type="scientific">Prauserella muralis</name>
    <dbReference type="NCBI Taxonomy" id="588067"/>
    <lineage>
        <taxon>Bacteria</taxon>
        <taxon>Bacillati</taxon>
        <taxon>Actinomycetota</taxon>
        <taxon>Actinomycetes</taxon>
        <taxon>Pseudonocardiales</taxon>
        <taxon>Pseudonocardiaceae</taxon>
        <taxon>Prauserella</taxon>
    </lineage>
</organism>
<dbReference type="InterPro" id="IPR001046">
    <property type="entry name" value="NRAMP_fam"/>
</dbReference>
<dbReference type="GO" id="GO:0005886">
    <property type="term" value="C:plasma membrane"/>
    <property type="evidence" value="ECO:0007669"/>
    <property type="project" value="TreeGrafter"/>
</dbReference>
<keyword evidence="4" id="KW-0472">Membrane</keyword>
<evidence type="ECO:0000313" key="6">
    <source>
        <dbReference type="Proteomes" id="UP000249915"/>
    </source>
</evidence>
<protein>
    <submittedName>
        <fullName evidence="5">Manganese transporter</fullName>
    </submittedName>
</protein>